<dbReference type="InterPro" id="IPR001810">
    <property type="entry name" value="F-box_dom"/>
</dbReference>
<reference evidence="3" key="1">
    <citation type="journal article" date="2012" name="Science">
        <title>The Paleozoic origin of enzymatic lignin decomposition reconstructed from 31 fungal genomes.</title>
        <authorList>
            <person name="Floudas D."/>
            <person name="Binder M."/>
            <person name="Riley R."/>
            <person name="Barry K."/>
            <person name="Blanchette R.A."/>
            <person name="Henrissat B."/>
            <person name="Martinez A.T."/>
            <person name="Otillar R."/>
            <person name="Spatafora J.W."/>
            <person name="Yadav J.S."/>
            <person name="Aerts A."/>
            <person name="Benoit I."/>
            <person name="Boyd A."/>
            <person name="Carlson A."/>
            <person name="Copeland A."/>
            <person name="Coutinho P.M."/>
            <person name="de Vries R.P."/>
            <person name="Ferreira P."/>
            <person name="Findley K."/>
            <person name="Foster B."/>
            <person name="Gaskell J."/>
            <person name="Glotzer D."/>
            <person name="Gorecki P."/>
            <person name="Heitman J."/>
            <person name="Hesse C."/>
            <person name="Hori C."/>
            <person name="Igarashi K."/>
            <person name="Jurgens J.A."/>
            <person name="Kallen N."/>
            <person name="Kersten P."/>
            <person name="Kohler A."/>
            <person name="Kuees U."/>
            <person name="Kumar T.K.A."/>
            <person name="Kuo A."/>
            <person name="LaButti K."/>
            <person name="Larrondo L.F."/>
            <person name="Lindquist E."/>
            <person name="Ling A."/>
            <person name="Lombard V."/>
            <person name="Lucas S."/>
            <person name="Lundell T."/>
            <person name="Martin R."/>
            <person name="McLaughlin D.J."/>
            <person name="Morgenstern I."/>
            <person name="Morin E."/>
            <person name="Murat C."/>
            <person name="Nagy L.G."/>
            <person name="Nolan M."/>
            <person name="Ohm R.A."/>
            <person name="Patyshakuliyeva A."/>
            <person name="Rokas A."/>
            <person name="Ruiz-Duenas F.J."/>
            <person name="Sabat G."/>
            <person name="Salamov A."/>
            <person name="Samejima M."/>
            <person name="Schmutz J."/>
            <person name="Slot J.C."/>
            <person name="St John F."/>
            <person name="Stenlid J."/>
            <person name="Sun H."/>
            <person name="Sun S."/>
            <person name="Syed K."/>
            <person name="Tsang A."/>
            <person name="Wiebenga A."/>
            <person name="Young D."/>
            <person name="Pisabarro A."/>
            <person name="Eastwood D.C."/>
            <person name="Martin F."/>
            <person name="Cullen D."/>
            <person name="Grigoriev I.V."/>
            <person name="Hibbett D.S."/>
        </authorList>
    </citation>
    <scope>NUCLEOTIDE SEQUENCE [LARGE SCALE GENOMIC DNA]</scope>
    <source>
        <strain evidence="3">RWD-64-598 SS2</strain>
    </source>
</reference>
<dbReference type="AlphaFoldDB" id="A0A5M3MXE9"/>
<sequence length="854" mass="94972">MTPIYAQSATIGDLLDLIPRVIDDVDRTLDASPCAPHVGTNNNISQIPLANDARRSITEYTSLREHLRSAAARISQCAIKVNESIKAHMRLFSAVNRLPPEILASIFIQALPPMKDVWEDMCTAPPFRVYVPEGRGIVLNFAQVCRSWREVALACPRLWNPVLYQHGFTTWVGLSMGEGLEELVRRANRNGAPVDLLLDMSERPIGLNPDSRDTLRGVCQDELALFQGQCTAIEINIRCGSALPPLLEHLSHPSGLSRLRIMGDIMPTDPGAPALLDPARHPALTDLTLQALNQPLDISRVFAASARWDKLMSLQLITYRFINNEAPHQVVRKILDACPSLRQLLIRCAADKVTAALQDDAIAPDPTSQQNALNVDPSEILTSTSLRTLVLAIYSTHTSSMLLSLLRCPWLHTLVVKTSVTLSSLETFLTHAVSVMESSNAMHHLPIEVIEAIMPFALPPMPDLFSNTDLNFAFSTYISGGRSTALNLARVCSAWREICLRNPELWRVIFLKINRGQDLRLPPPQHVQELIRRASLKAADAPLRLVLDASASGLGLRDNIEGAFEGVLAPFKGRCTEVEIDILEGGAIPRLLTFLTHSNHGLSRLRVMGDFPFPWHHDRRTMFISPSQQTSLEHLSLQAPGMSNDMLFDVRHFWWAESDVQWTALRSLQLNVDRLALPPARSVFHILSACPCLEELRLRQGHWDSMPPLDDSLIDQDWWTEERQDGQGEVESRVAPFACASLRTLVLDIRAVLPGSALLRVLRCPSLQTLVVNMYVLLPSVEVFLRNAGEVERLVIATKGGSQDKAVGRLRDGFPGMKVEAVDERDGRAWFALPVWYKDGDDAAWDGRKVPSMP</sequence>
<accession>A0A5M3MXE9</accession>
<dbReference type="SUPFAM" id="SSF81383">
    <property type="entry name" value="F-box domain"/>
    <property type="match status" value="1"/>
</dbReference>
<dbReference type="RefSeq" id="XP_007765671.1">
    <property type="nucleotide sequence ID" value="XM_007767481.1"/>
</dbReference>
<organism evidence="2 3">
    <name type="scientific">Coniophora puteana (strain RWD-64-598)</name>
    <name type="common">Brown rot fungus</name>
    <dbReference type="NCBI Taxonomy" id="741705"/>
    <lineage>
        <taxon>Eukaryota</taxon>
        <taxon>Fungi</taxon>
        <taxon>Dikarya</taxon>
        <taxon>Basidiomycota</taxon>
        <taxon>Agaricomycotina</taxon>
        <taxon>Agaricomycetes</taxon>
        <taxon>Agaricomycetidae</taxon>
        <taxon>Boletales</taxon>
        <taxon>Coniophorineae</taxon>
        <taxon>Coniophoraceae</taxon>
        <taxon>Coniophora</taxon>
    </lineage>
</organism>
<name>A0A5M3MXE9_CONPW</name>
<feature type="domain" description="F-box" evidence="1">
    <location>
        <begin position="96"/>
        <end position="160"/>
    </location>
</feature>
<dbReference type="GeneID" id="19204849"/>
<evidence type="ECO:0000313" key="3">
    <source>
        <dbReference type="Proteomes" id="UP000053558"/>
    </source>
</evidence>
<dbReference type="KEGG" id="cput:CONPUDRAFT_163072"/>
<evidence type="ECO:0000313" key="2">
    <source>
        <dbReference type="EMBL" id="EIW83768.1"/>
    </source>
</evidence>
<dbReference type="PANTHER" id="PTHR38926:SF72">
    <property type="entry name" value="IM:7136021-RELATED"/>
    <property type="match status" value="1"/>
</dbReference>
<dbReference type="OrthoDB" id="2269034at2759"/>
<proteinExistence type="predicted"/>
<dbReference type="Proteomes" id="UP000053558">
    <property type="component" value="Unassembled WGS sequence"/>
</dbReference>
<evidence type="ECO:0000259" key="1">
    <source>
        <dbReference type="Pfam" id="PF12937"/>
    </source>
</evidence>
<dbReference type="Pfam" id="PF12937">
    <property type="entry name" value="F-box-like"/>
    <property type="match status" value="1"/>
</dbReference>
<dbReference type="InterPro" id="IPR036047">
    <property type="entry name" value="F-box-like_dom_sf"/>
</dbReference>
<gene>
    <name evidence="2" type="ORF">CONPUDRAFT_163072</name>
</gene>
<dbReference type="Gene3D" id="1.20.1280.50">
    <property type="match status" value="1"/>
</dbReference>
<keyword evidence="3" id="KW-1185">Reference proteome</keyword>
<comment type="caution">
    <text evidence="2">The sequence shown here is derived from an EMBL/GenBank/DDBJ whole genome shotgun (WGS) entry which is preliminary data.</text>
</comment>
<dbReference type="EMBL" id="JH711575">
    <property type="protein sequence ID" value="EIW83768.1"/>
    <property type="molecule type" value="Genomic_DNA"/>
</dbReference>
<dbReference type="PANTHER" id="PTHR38926">
    <property type="entry name" value="F-BOX DOMAIN CONTAINING PROTEIN, EXPRESSED"/>
    <property type="match status" value="1"/>
</dbReference>
<protein>
    <recommendedName>
        <fullName evidence="1">F-box domain-containing protein</fullName>
    </recommendedName>
</protein>